<dbReference type="AlphaFoldDB" id="X1NP43"/>
<evidence type="ECO:0008006" key="2">
    <source>
        <dbReference type="Google" id="ProtNLM"/>
    </source>
</evidence>
<evidence type="ECO:0000313" key="1">
    <source>
        <dbReference type="EMBL" id="GAI45388.1"/>
    </source>
</evidence>
<protein>
    <recommendedName>
        <fullName evidence="2">Laminin G domain-containing protein</fullName>
    </recommendedName>
</protein>
<gene>
    <name evidence="1" type="ORF">S06H3_41481</name>
</gene>
<accession>X1NP43</accession>
<sequence length="165" mass="18782">MAFVLSSGSLNYAQYYGMSFSGLEVSLDQRSSLDLTPHRAIDADADLNLQFHIRLRPGDEGYYGYIFRLLVGEQNIDLVHGVVPGNPNNFELILGKKTSNIAFYIPVEDLFKEWIRLKITIDSRNQRISLHLRDTVFEDQLKGYDLSDGVRLMFGAHSYGKFSRA</sequence>
<feature type="non-terminal residue" evidence="1">
    <location>
        <position position="165"/>
    </location>
</feature>
<reference evidence="1" key="1">
    <citation type="journal article" date="2014" name="Front. Microbiol.">
        <title>High frequency of phylogenetically diverse reductive dehalogenase-homologous genes in deep subseafloor sedimentary metagenomes.</title>
        <authorList>
            <person name="Kawai M."/>
            <person name="Futagami T."/>
            <person name="Toyoda A."/>
            <person name="Takaki Y."/>
            <person name="Nishi S."/>
            <person name="Hori S."/>
            <person name="Arai W."/>
            <person name="Tsubouchi T."/>
            <person name="Morono Y."/>
            <person name="Uchiyama I."/>
            <person name="Ito T."/>
            <person name="Fujiyama A."/>
            <person name="Inagaki F."/>
            <person name="Takami H."/>
        </authorList>
    </citation>
    <scope>NUCLEOTIDE SEQUENCE</scope>
    <source>
        <strain evidence="1">Expedition CK06-06</strain>
    </source>
</reference>
<comment type="caution">
    <text evidence="1">The sequence shown here is derived from an EMBL/GenBank/DDBJ whole genome shotgun (WGS) entry which is preliminary data.</text>
</comment>
<name>X1NP43_9ZZZZ</name>
<dbReference type="EMBL" id="BARV01025568">
    <property type="protein sequence ID" value="GAI45388.1"/>
    <property type="molecule type" value="Genomic_DNA"/>
</dbReference>
<organism evidence="1">
    <name type="scientific">marine sediment metagenome</name>
    <dbReference type="NCBI Taxonomy" id="412755"/>
    <lineage>
        <taxon>unclassified sequences</taxon>
        <taxon>metagenomes</taxon>
        <taxon>ecological metagenomes</taxon>
    </lineage>
</organism>
<proteinExistence type="predicted"/>